<gene>
    <name evidence="2" type="ORF">FYC51_10530</name>
</gene>
<sequence>MSLSMPSPLDIARREPANKVPIQVADHPEAQRDTIRRFAFFAYRGTDGLIGQEAGGRAWADALEALSSLAEPEEWIGGASSLVALPILDSYVRYTYQRLVMEDKIVTTADNEYAAFNTGLLTQYTEDIFALFQRNRHPSGQPWYFLRWATESDRDIMMHFPEAPQMTEYVTNAGDLVYDWRRDLKLNFEHILGDNIERFPPELAKAPHRARAAITAAIEVAIKRVRRNHKLVVPQWYPRLHDAGAQFLMPLDLTGDGKADLALVVSAVGDSYRGNTVLTLEMAYTNARLVARPDSEWLKPQAYPAGELDDVLVGG</sequence>
<dbReference type="AlphaFoldDB" id="A0A5S4V517"/>
<evidence type="ECO:0000313" key="3">
    <source>
        <dbReference type="Proteomes" id="UP000325243"/>
    </source>
</evidence>
<evidence type="ECO:0000313" key="2">
    <source>
        <dbReference type="EMBL" id="TYL54024.1"/>
    </source>
</evidence>
<keyword evidence="3" id="KW-1185">Reference proteome</keyword>
<dbReference type="RefSeq" id="WP_148733488.1">
    <property type="nucleotide sequence ID" value="NZ_VSSB01000001.1"/>
</dbReference>
<feature type="domain" description="DUF3825" evidence="1">
    <location>
        <begin position="66"/>
        <end position="297"/>
    </location>
</feature>
<name>A0A5S4V517_9MICO</name>
<evidence type="ECO:0000259" key="1">
    <source>
        <dbReference type="Pfam" id="PF12873"/>
    </source>
</evidence>
<protein>
    <submittedName>
        <fullName evidence="2">DUF3825 domain-containing protein</fullName>
    </submittedName>
</protein>
<accession>A0A5S4V517</accession>
<comment type="caution">
    <text evidence="2">The sequence shown here is derived from an EMBL/GenBank/DDBJ whole genome shotgun (WGS) entry which is preliminary data.</text>
</comment>
<organism evidence="2 3">
    <name type="scientific">Agromyces mariniharenae</name>
    <dbReference type="NCBI Taxonomy" id="2604423"/>
    <lineage>
        <taxon>Bacteria</taxon>
        <taxon>Bacillati</taxon>
        <taxon>Actinomycetota</taxon>
        <taxon>Actinomycetes</taxon>
        <taxon>Micrococcales</taxon>
        <taxon>Microbacteriaceae</taxon>
        <taxon>Agromyces</taxon>
    </lineage>
</organism>
<dbReference type="EMBL" id="VSSB01000001">
    <property type="protein sequence ID" value="TYL54024.1"/>
    <property type="molecule type" value="Genomic_DNA"/>
</dbReference>
<dbReference type="InterPro" id="IPR024437">
    <property type="entry name" value="DUF3825"/>
</dbReference>
<dbReference type="Pfam" id="PF12873">
    <property type="entry name" value="DUF3825"/>
    <property type="match status" value="1"/>
</dbReference>
<reference evidence="2 3" key="1">
    <citation type="submission" date="2019-08" db="EMBL/GenBank/DDBJ databases">
        <authorList>
            <person name="Hu J."/>
        </authorList>
    </citation>
    <scope>NUCLEOTIDE SEQUENCE [LARGE SCALE GENOMIC DNA]</scope>
    <source>
        <strain evidence="2 3">NEAU-184</strain>
    </source>
</reference>
<proteinExistence type="predicted"/>
<dbReference type="Proteomes" id="UP000325243">
    <property type="component" value="Unassembled WGS sequence"/>
</dbReference>